<reference evidence="1 2" key="1">
    <citation type="journal article" date="2017" name="PLoS Biol.">
        <title>The sea cucumber genome provides insights into morphological evolution and visceral regeneration.</title>
        <authorList>
            <person name="Zhang X."/>
            <person name="Sun L."/>
            <person name="Yuan J."/>
            <person name="Sun Y."/>
            <person name="Gao Y."/>
            <person name="Zhang L."/>
            <person name="Li S."/>
            <person name="Dai H."/>
            <person name="Hamel J.F."/>
            <person name="Liu C."/>
            <person name="Yu Y."/>
            <person name="Liu S."/>
            <person name="Lin W."/>
            <person name="Guo K."/>
            <person name="Jin S."/>
            <person name="Xu P."/>
            <person name="Storey K.B."/>
            <person name="Huan P."/>
            <person name="Zhang T."/>
            <person name="Zhou Y."/>
            <person name="Zhang J."/>
            <person name="Lin C."/>
            <person name="Li X."/>
            <person name="Xing L."/>
            <person name="Huo D."/>
            <person name="Sun M."/>
            <person name="Wang L."/>
            <person name="Mercier A."/>
            <person name="Li F."/>
            <person name="Yang H."/>
            <person name="Xiang J."/>
        </authorList>
    </citation>
    <scope>NUCLEOTIDE SEQUENCE [LARGE SCALE GENOMIC DNA]</scope>
    <source>
        <strain evidence="1">Shaxun</strain>
        <tissue evidence="1">Muscle</tissue>
    </source>
</reference>
<protein>
    <submittedName>
        <fullName evidence="1">Uncharacterized protein</fullName>
    </submittedName>
</protein>
<dbReference type="Proteomes" id="UP000230750">
    <property type="component" value="Unassembled WGS sequence"/>
</dbReference>
<name>A0A2G8LC79_STIJA</name>
<sequence length="189" mass="21760">MTRKPQIIHLPTQLNATSTPRVQPPKTRCGPGAVRTELESLKEGLMRCAEQDEHVITDDTDLLIYLAAKVAVSKRIKKLHAAISVADVTFIPKSSAKEAPRLVLIRHESSEYRNGFLLFNILTIELHKDNLMELVLLLIQCYYAWDLTYPIQYQILGFLQLYLLKDSDSDFKKSANFLRFQRKYDDITH</sequence>
<keyword evidence="2" id="KW-1185">Reference proteome</keyword>
<dbReference type="OrthoDB" id="6149269at2759"/>
<evidence type="ECO:0000313" key="2">
    <source>
        <dbReference type="Proteomes" id="UP000230750"/>
    </source>
</evidence>
<evidence type="ECO:0000313" key="1">
    <source>
        <dbReference type="EMBL" id="PIK57876.1"/>
    </source>
</evidence>
<organism evidence="1 2">
    <name type="scientific">Stichopus japonicus</name>
    <name type="common">Sea cucumber</name>
    <dbReference type="NCBI Taxonomy" id="307972"/>
    <lineage>
        <taxon>Eukaryota</taxon>
        <taxon>Metazoa</taxon>
        <taxon>Echinodermata</taxon>
        <taxon>Eleutherozoa</taxon>
        <taxon>Echinozoa</taxon>
        <taxon>Holothuroidea</taxon>
        <taxon>Aspidochirotacea</taxon>
        <taxon>Aspidochirotida</taxon>
        <taxon>Stichopodidae</taxon>
        <taxon>Apostichopus</taxon>
    </lineage>
</organism>
<proteinExistence type="predicted"/>
<dbReference type="EMBL" id="MRZV01000129">
    <property type="protein sequence ID" value="PIK57876.1"/>
    <property type="molecule type" value="Genomic_DNA"/>
</dbReference>
<comment type="caution">
    <text evidence="1">The sequence shown here is derived from an EMBL/GenBank/DDBJ whole genome shotgun (WGS) entry which is preliminary data.</text>
</comment>
<gene>
    <name evidence="1" type="ORF">BSL78_05157</name>
</gene>
<dbReference type="AlphaFoldDB" id="A0A2G8LC79"/>
<accession>A0A2G8LC79</accession>